<dbReference type="InterPro" id="IPR007138">
    <property type="entry name" value="ABM_dom"/>
</dbReference>
<sequence length="98" mass="12082">MFIRIVKLTFKKDKIEDFKSYFQTIKYDIRNFPGCSFLEVYQDKKESNIFFTYSFWENENDLEKYRYSEVFAEVWPYVKTLFAQKAEAWSVDKYESLK</sequence>
<keyword evidence="2" id="KW-0503">Monooxygenase</keyword>
<keyword evidence="2" id="KW-0560">Oxidoreductase</keyword>
<dbReference type="AlphaFoldDB" id="A0A4R7EPC6"/>
<dbReference type="Proteomes" id="UP000295215">
    <property type="component" value="Unassembled WGS sequence"/>
</dbReference>
<accession>A0A4R7EPC6</accession>
<dbReference type="Gene3D" id="3.30.70.100">
    <property type="match status" value="1"/>
</dbReference>
<comment type="caution">
    <text evidence="2">The sequence shown here is derived from an EMBL/GenBank/DDBJ whole genome shotgun (WGS) entry which is preliminary data.</text>
</comment>
<reference evidence="2 3" key="1">
    <citation type="submission" date="2019-03" db="EMBL/GenBank/DDBJ databases">
        <title>Genomic Encyclopedia of Archaeal and Bacterial Type Strains, Phase II (KMG-II): from individual species to whole genera.</title>
        <authorList>
            <person name="Goeker M."/>
        </authorList>
    </citation>
    <scope>NUCLEOTIDE SEQUENCE [LARGE SCALE GENOMIC DNA]</scope>
    <source>
        <strain evidence="2 3">DSM 28213</strain>
    </source>
</reference>
<name>A0A4R7EPC6_9FLAO</name>
<organism evidence="2 3">
    <name type="scientific">Myroides indicus</name>
    <dbReference type="NCBI Taxonomy" id="1323422"/>
    <lineage>
        <taxon>Bacteria</taxon>
        <taxon>Pseudomonadati</taxon>
        <taxon>Bacteroidota</taxon>
        <taxon>Flavobacteriia</taxon>
        <taxon>Flavobacteriales</taxon>
        <taxon>Flavobacteriaceae</taxon>
        <taxon>Myroides</taxon>
    </lineage>
</organism>
<evidence type="ECO:0000313" key="2">
    <source>
        <dbReference type="EMBL" id="TDS51602.1"/>
    </source>
</evidence>
<dbReference type="RefSeq" id="WP_133713652.1">
    <property type="nucleotide sequence ID" value="NZ_SOAG01000036.1"/>
</dbReference>
<dbReference type="EMBL" id="SOAG01000036">
    <property type="protein sequence ID" value="TDS51602.1"/>
    <property type="molecule type" value="Genomic_DNA"/>
</dbReference>
<dbReference type="PROSITE" id="PS51725">
    <property type="entry name" value="ABM"/>
    <property type="match status" value="1"/>
</dbReference>
<dbReference type="OrthoDB" id="1120859at2"/>
<proteinExistence type="predicted"/>
<gene>
    <name evidence="2" type="ORF">C8P70_13611</name>
</gene>
<evidence type="ECO:0000259" key="1">
    <source>
        <dbReference type="PROSITE" id="PS51725"/>
    </source>
</evidence>
<protein>
    <submittedName>
        <fullName evidence="2">Quinol monooxygenase YgiN</fullName>
    </submittedName>
</protein>
<dbReference type="Pfam" id="PF03992">
    <property type="entry name" value="ABM"/>
    <property type="match status" value="1"/>
</dbReference>
<evidence type="ECO:0000313" key="3">
    <source>
        <dbReference type="Proteomes" id="UP000295215"/>
    </source>
</evidence>
<keyword evidence="3" id="KW-1185">Reference proteome</keyword>
<feature type="domain" description="ABM" evidence="1">
    <location>
        <begin position="2"/>
        <end position="91"/>
    </location>
</feature>
<dbReference type="GO" id="GO:0004497">
    <property type="term" value="F:monooxygenase activity"/>
    <property type="evidence" value="ECO:0007669"/>
    <property type="project" value="UniProtKB-KW"/>
</dbReference>
<dbReference type="SUPFAM" id="SSF54909">
    <property type="entry name" value="Dimeric alpha+beta barrel"/>
    <property type="match status" value="1"/>
</dbReference>
<dbReference type="InterPro" id="IPR011008">
    <property type="entry name" value="Dimeric_a/b-barrel"/>
</dbReference>